<evidence type="ECO:0000313" key="2">
    <source>
        <dbReference type="EMBL" id="JAC61909.1"/>
    </source>
</evidence>
<protein>
    <submittedName>
        <fullName evidence="2">Uncharacterized protein</fullName>
    </submittedName>
</protein>
<accession>A0A061QTW7</accession>
<dbReference type="AlphaFoldDB" id="A0A061QTW7"/>
<dbReference type="EMBL" id="GBEZ01025144">
    <property type="protein sequence ID" value="JAC61909.1"/>
    <property type="molecule type" value="Transcribed_RNA"/>
</dbReference>
<feature type="non-terminal residue" evidence="2">
    <location>
        <position position="1"/>
    </location>
</feature>
<sequence length="92" mass="9441">GPAAEVGHALDLILGAAEVPCQAEEGLDAACGGRPALGVVAAVADEDELDVHPQRAKPGGEVGRTAAGAPESRDDIRPLRLQRLDGVREQLQ</sequence>
<proteinExistence type="predicted"/>
<name>A0A061QTW7_9CHLO</name>
<feature type="region of interest" description="Disordered" evidence="1">
    <location>
        <begin position="53"/>
        <end position="92"/>
    </location>
</feature>
<evidence type="ECO:0000256" key="1">
    <source>
        <dbReference type="SAM" id="MobiDB-lite"/>
    </source>
</evidence>
<organism evidence="2">
    <name type="scientific">Tetraselmis sp. GSL018</name>
    <dbReference type="NCBI Taxonomy" id="582737"/>
    <lineage>
        <taxon>Eukaryota</taxon>
        <taxon>Viridiplantae</taxon>
        <taxon>Chlorophyta</taxon>
        <taxon>core chlorophytes</taxon>
        <taxon>Chlorodendrophyceae</taxon>
        <taxon>Chlorodendrales</taxon>
        <taxon>Chlorodendraceae</taxon>
        <taxon>Tetraselmis</taxon>
    </lineage>
</organism>
<feature type="compositionally biased region" description="Basic and acidic residues" evidence="1">
    <location>
        <begin position="71"/>
        <end position="92"/>
    </location>
</feature>
<reference evidence="2" key="1">
    <citation type="submission" date="2014-05" db="EMBL/GenBank/DDBJ databases">
        <title>The transcriptome of the halophilic microalga Tetraselmis sp. GSL018 isolated from the Great Salt Lake, Utah.</title>
        <authorList>
            <person name="Jinkerson R.E."/>
            <person name="D'Adamo S."/>
            <person name="Posewitz M.C."/>
        </authorList>
    </citation>
    <scope>NUCLEOTIDE SEQUENCE</scope>
    <source>
        <strain evidence="2">GSL018</strain>
    </source>
</reference>
<gene>
    <name evidence="2" type="ORF">TSPGSL018_24819</name>
</gene>